<evidence type="ECO:0000313" key="2">
    <source>
        <dbReference type="Proteomes" id="UP000195221"/>
    </source>
</evidence>
<name>A0A242MER2_CABSO</name>
<dbReference type="EMBL" id="NBTZ01000112">
    <property type="protein sequence ID" value="OTP69791.1"/>
    <property type="molecule type" value="Genomic_DNA"/>
</dbReference>
<comment type="caution">
    <text evidence="1">The sequence shown here is derived from an EMBL/GenBank/DDBJ whole genome shotgun (WGS) entry which is preliminary data.</text>
</comment>
<accession>A0A242MER2</accession>
<dbReference type="Proteomes" id="UP000195221">
    <property type="component" value="Unassembled WGS sequence"/>
</dbReference>
<reference evidence="1 2" key="1">
    <citation type="submission" date="2017-03" db="EMBL/GenBank/DDBJ databases">
        <title>Genome analysis of strain PAMC 26577.</title>
        <authorList>
            <person name="Oh H.-M."/>
            <person name="Yang J.-A."/>
        </authorList>
    </citation>
    <scope>NUCLEOTIDE SEQUENCE [LARGE SCALE GENOMIC DNA]</scope>
    <source>
        <strain evidence="1 2">PAMC 26577</strain>
    </source>
</reference>
<dbReference type="AlphaFoldDB" id="A0A242MER2"/>
<organism evidence="1 2">
    <name type="scientific">Caballeronia sordidicola</name>
    <name type="common">Burkholderia sordidicola</name>
    <dbReference type="NCBI Taxonomy" id="196367"/>
    <lineage>
        <taxon>Bacteria</taxon>
        <taxon>Pseudomonadati</taxon>
        <taxon>Pseudomonadota</taxon>
        <taxon>Betaproteobacteria</taxon>
        <taxon>Burkholderiales</taxon>
        <taxon>Burkholderiaceae</taxon>
        <taxon>Caballeronia</taxon>
    </lineage>
</organism>
<proteinExistence type="predicted"/>
<evidence type="ECO:0000313" key="1">
    <source>
        <dbReference type="EMBL" id="OTP69791.1"/>
    </source>
</evidence>
<protein>
    <submittedName>
        <fullName evidence="1">Uncharacterized protein</fullName>
    </submittedName>
</protein>
<gene>
    <name evidence="1" type="ORF">PAMC26577_29145</name>
</gene>
<sequence>MAVCASVRGPSRIEACALPRAPPYCVIAEIQVMEMLPARVIARCQR</sequence>